<gene>
    <name evidence="3" type="ORF">GCM10009737_16990</name>
</gene>
<dbReference type="EMBL" id="BAAAMY010000004">
    <property type="protein sequence ID" value="GAA1916156.1"/>
    <property type="molecule type" value="Genomic_DNA"/>
</dbReference>
<sequence length="170" mass="17029">MRSKQTLALAASSLALTAVLAGCSGDDEPESSPSPSGSSADAPSSDDASADGGVVSEDGQSRVYQSVPPGFPDDVPILDDSEATGSVSEYDGLTAFSVVMPSDGETVPTLQEAAELVAAEGFEGSTEVSAEGNQPQPVVLRSDDPATTVIISGTDLEGGGTLLTYTVEVS</sequence>
<comment type="caution">
    <text evidence="3">The sequence shown here is derived from an EMBL/GenBank/DDBJ whole genome shotgun (WGS) entry which is preliminary data.</text>
</comment>
<organism evidence="3 4">
    <name type="scientific">Nocardioides lentus</name>
    <dbReference type="NCBI Taxonomy" id="338077"/>
    <lineage>
        <taxon>Bacteria</taxon>
        <taxon>Bacillati</taxon>
        <taxon>Actinomycetota</taxon>
        <taxon>Actinomycetes</taxon>
        <taxon>Propionibacteriales</taxon>
        <taxon>Nocardioidaceae</taxon>
        <taxon>Nocardioides</taxon>
    </lineage>
</organism>
<proteinExistence type="predicted"/>
<evidence type="ECO:0008006" key="5">
    <source>
        <dbReference type="Google" id="ProtNLM"/>
    </source>
</evidence>
<keyword evidence="4" id="KW-1185">Reference proteome</keyword>
<name>A0ABN2PBK5_9ACTN</name>
<evidence type="ECO:0000256" key="2">
    <source>
        <dbReference type="SAM" id="SignalP"/>
    </source>
</evidence>
<feature type="region of interest" description="Disordered" evidence="1">
    <location>
        <begin position="21"/>
        <end position="86"/>
    </location>
</feature>
<evidence type="ECO:0000313" key="3">
    <source>
        <dbReference type="EMBL" id="GAA1916156.1"/>
    </source>
</evidence>
<feature type="signal peptide" evidence="2">
    <location>
        <begin position="1"/>
        <end position="21"/>
    </location>
</feature>
<evidence type="ECO:0000256" key="1">
    <source>
        <dbReference type="SAM" id="MobiDB-lite"/>
    </source>
</evidence>
<protein>
    <recommendedName>
        <fullName evidence="5">PASTA domain-containing protein</fullName>
    </recommendedName>
</protein>
<feature type="compositionally biased region" description="Low complexity" evidence="1">
    <location>
        <begin position="31"/>
        <end position="53"/>
    </location>
</feature>
<feature type="chain" id="PRO_5046966806" description="PASTA domain-containing protein" evidence="2">
    <location>
        <begin position="22"/>
        <end position="170"/>
    </location>
</feature>
<dbReference type="RefSeq" id="WP_344006106.1">
    <property type="nucleotide sequence ID" value="NZ_BAAAMY010000004.1"/>
</dbReference>
<dbReference type="Proteomes" id="UP001501612">
    <property type="component" value="Unassembled WGS sequence"/>
</dbReference>
<reference evidence="3 4" key="1">
    <citation type="journal article" date="2019" name="Int. J. Syst. Evol. Microbiol.">
        <title>The Global Catalogue of Microorganisms (GCM) 10K type strain sequencing project: providing services to taxonomists for standard genome sequencing and annotation.</title>
        <authorList>
            <consortium name="The Broad Institute Genomics Platform"/>
            <consortium name="The Broad Institute Genome Sequencing Center for Infectious Disease"/>
            <person name="Wu L."/>
            <person name="Ma J."/>
        </authorList>
    </citation>
    <scope>NUCLEOTIDE SEQUENCE [LARGE SCALE GENOMIC DNA]</scope>
    <source>
        <strain evidence="3 4">JCM 14046</strain>
    </source>
</reference>
<dbReference type="PROSITE" id="PS51257">
    <property type="entry name" value="PROKAR_LIPOPROTEIN"/>
    <property type="match status" value="1"/>
</dbReference>
<evidence type="ECO:0000313" key="4">
    <source>
        <dbReference type="Proteomes" id="UP001501612"/>
    </source>
</evidence>
<keyword evidence="2" id="KW-0732">Signal</keyword>
<accession>A0ABN2PBK5</accession>